<proteinExistence type="predicted"/>
<evidence type="ECO:0000313" key="2">
    <source>
        <dbReference type="Proteomes" id="UP001162972"/>
    </source>
</evidence>
<dbReference type="EMBL" id="JAPFFJ010000017">
    <property type="protein sequence ID" value="KAJ6405526.1"/>
    <property type="molecule type" value="Genomic_DNA"/>
</dbReference>
<protein>
    <submittedName>
        <fullName evidence="1">Uncharacterized protein</fullName>
    </submittedName>
</protein>
<reference evidence="1 2" key="1">
    <citation type="journal article" date="2023" name="Int. J. Mol. Sci.">
        <title>De Novo Assembly and Annotation of 11 Diverse Shrub Willow (Salix) Genomes Reveals Novel Gene Organization in Sex-Linked Regions.</title>
        <authorList>
            <person name="Hyden B."/>
            <person name="Feng K."/>
            <person name="Yates T.B."/>
            <person name="Jawdy S."/>
            <person name="Cereghino C."/>
            <person name="Smart L.B."/>
            <person name="Muchero W."/>
        </authorList>
    </citation>
    <scope>NUCLEOTIDE SEQUENCE [LARGE SCALE GENOMIC DNA]</scope>
    <source>
        <tissue evidence="1">Shoot tip</tissue>
    </source>
</reference>
<sequence>MLHTGITQSIKNTNLWVAQYKLPLPSGQYTFTGLEKKKEHPMDLLLAYNVKQTIIIHVSSKCTTQPKYIPLLSESLKQYRRSVEL</sequence>
<comment type="caution">
    <text evidence="1">The sequence shown here is derived from an EMBL/GenBank/DDBJ whole genome shotgun (WGS) entry which is preliminary data.</text>
</comment>
<dbReference type="Proteomes" id="UP001162972">
    <property type="component" value="Chromosome 2"/>
</dbReference>
<accession>A0AAD6JI08</accession>
<gene>
    <name evidence="1" type="ORF">OIU84_013481</name>
</gene>
<keyword evidence="2" id="KW-1185">Reference proteome</keyword>
<evidence type="ECO:0000313" key="1">
    <source>
        <dbReference type="EMBL" id="KAJ6405526.1"/>
    </source>
</evidence>
<organism evidence="1 2">
    <name type="scientific">Salix udensis</name>
    <dbReference type="NCBI Taxonomy" id="889485"/>
    <lineage>
        <taxon>Eukaryota</taxon>
        <taxon>Viridiplantae</taxon>
        <taxon>Streptophyta</taxon>
        <taxon>Embryophyta</taxon>
        <taxon>Tracheophyta</taxon>
        <taxon>Spermatophyta</taxon>
        <taxon>Magnoliopsida</taxon>
        <taxon>eudicotyledons</taxon>
        <taxon>Gunneridae</taxon>
        <taxon>Pentapetalae</taxon>
        <taxon>rosids</taxon>
        <taxon>fabids</taxon>
        <taxon>Malpighiales</taxon>
        <taxon>Salicaceae</taxon>
        <taxon>Saliceae</taxon>
        <taxon>Salix</taxon>
    </lineage>
</organism>
<dbReference type="AlphaFoldDB" id="A0AAD6JI08"/>
<name>A0AAD6JI08_9ROSI</name>